<evidence type="ECO:0000256" key="1">
    <source>
        <dbReference type="PROSITE-ProRule" id="PRU00339"/>
    </source>
</evidence>
<organism evidence="4 5">
    <name type="scientific">Porites evermanni</name>
    <dbReference type="NCBI Taxonomy" id="104178"/>
    <lineage>
        <taxon>Eukaryota</taxon>
        <taxon>Metazoa</taxon>
        <taxon>Cnidaria</taxon>
        <taxon>Anthozoa</taxon>
        <taxon>Hexacorallia</taxon>
        <taxon>Scleractinia</taxon>
        <taxon>Fungiina</taxon>
        <taxon>Poritidae</taxon>
        <taxon>Porites</taxon>
    </lineage>
</organism>
<dbReference type="Pfam" id="PF13181">
    <property type="entry name" value="TPR_8"/>
    <property type="match status" value="1"/>
</dbReference>
<feature type="compositionally biased region" description="Polar residues" evidence="2">
    <location>
        <begin position="431"/>
        <end position="465"/>
    </location>
</feature>
<feature type="non-terminal residue" evidence="4">
    <location>
        <position position="700"/>
    </location>
</feature>
<dbReference type="PANTHER" id="PTHR17550">
    <property type="entry name" value="E3 UBIQUITIN-PROTEIN LIGASE TTC3"/>
    <property type="match status" value="1"/>
</dbReference>
<keyword evidence="5" id="KW-1185">Reference proteome</keyword>
<feature type="repeat" description="TPR" evidence="1">
    <location>
        <begin position="330"/>
        <end position="363"/>
    </location>
</feature>
<dbReference type="PROSITE" id="PS50005">
    <property type="entry name" value="TPR"/>
    <property type="match status" value="1"/>
</dbReference>
<feature type="region of interest" description="Disordered" evidence="2">
    <location>
        <begin position="601"/>
        <end position="633"/>
    </location>
</feature>
<keyword evidence="1" id="KW-0802">TPR repeat</keyword>
<evidence type="ECO:0000256" key="2">
    <source>
        <dbReference type="SAM" id="MobiDB-lite"/>
    </source>
</evidence>
<feature type="compositionally biased region" description="Acidic residues" evidence="2">
    <location>
        <begin position="517"/>
        <end position="534"/>
    </location>
</feature>
<feature type="region of interest" description="Disordered" evidence="2">
    <location>
        <begin position="418"/>
        <end position="537"/>
    </location>
</feature>
<dbReference type="SUPFAM" id="SSF48452">
    <property type="entry name" value="TPR-like"/>
    <property type="match status" value="1"/>
</dbReference>
<dbReference type="EMBL" id="CALNXI010000005">
    <property type="protein sequence ID" value="CAH3013999.1"/>
    <property type="molecule type" value="Genomic_DNA"/>
</dbReference>
<feature type="region of interest" description="Disordered" evidence="2">
    <location>
        <begin position="674"/>
        <end position="700"/>
    </location>
</feature>
<evidence type="ECO:0000313" key="4">
    <source>
        <dbReference type="EMBL" id="CAH3013999.1"/>
    </source>
</evidence>
<gene>
    <name evidence="4" type="ORF">PEVE_00033563</name>
</gene>
<evidence type="ECO:0000313" key="5">
    <source>
        <dbReference type="Proteomes" id="UP001159427"/>
    </source>
</evidence>
<feature type="non-terminal residue" evidence="4">
    <location>
        <position position="1"/>
    </location>
</feature>
<feature type="transmembrane region" description="Helical" evidence="3">
    <location>
        <begin position="66"/>
        <end position="91"/>
    </location>
</feature>
<feature type="compositionally biased region" description="Basic and acidic residues" evidence="2">
    <location>
        <begin position="488"/>
        <end position="497"/>
    </location>
</feature>
<protein>
    <submittedName>
        <fullName evidence="4">Uncharacterized protein</fullName>
    </submittedName>
</protein>
<keyword evidence="3" id="KW-0812">Transmembrane</keyword>
<name>A0ABN8LEX8_9CNID</name>
<dbReference type="Proteomes" id="UP001159427">
    <property type="component" value="Unassembled WGS sequence"/>
</dbReference>
<dbReference type="Gene3D" id="1.25.40.10">
    <property type="entry name" value="Tetratricopeptide repeat domain"/>
    <property type="match status" value="1"/>
</dbReference>
<reference evidence="4 5" key="1">
    <citation type="submission" date="2022-05" db="EMBL/GenBank/DDBJ databases">
        <authorList>
            <consortium name="Genoscope - CEA"/>
            <person name="William W."/>
        </authorList>
    </citation>
    <scope>NUCLEOTIDE SEQUENCE [LARGE SCALE GENOMIC DNA]</scope>
</reference>
<keyword evidence="3" id="KW-0472">Membrane</keyword>
<dbReference type="InterPro" id="IPR011990">
    <property type="entry name" value="TPR-like_helical_dom_sf"/>
</dbReference>
<dbReference type="InterPro" id="IPR019734">
    <property type="entry name" value="TPR_rpt"/>
</dbReference>
<evidence type="ECO:0000256" key="3">
    <source>
        <dbReference type="SAM" id="Phobius"/>
    </source>
</evidence>
<keyword evidence="3" id="KW-1133">Transmembrane helix</keyword>
<accession>A0ABN8LEX8</accession>
<comment type="caution">
    <text evidence="4">The sequence shown here is derived from an EMBL/GenBank/DDBJ whole genome shotgun (WGS) entry which is preliminary data.</text>
</comment>
<feature type="compositionally biased region" description="Basic and acidic residues" evidence="2">
    <location>
        <begin position="418"/>
        <end position="430"/>
    </location>
</feature>
<dbReference type="SMART" id="SM00028">
    <property type="entry name" value="TPR"/>
    <property type="match status" value="2"/>
</dbReference>
<dbReference type="PANTHER" id="PTHR17550:SF4">
    <property type="entry name" value="E3 UBIQUITIN-PROTEIN LIGASE TTC3"/>
    <property type="match status" value="1"/>
</dbReference>
<proteinExistence type="predicted"/>
<sequence length="700" mass="78612">KLEQGSVIVSYNVHLASSSKQKSSDVQNIITTNAENGELQRFKVSGVVVTQVEDDKSSDNGSTSTFIYILCGVGGLLAIGIIVLVVSKLYVLNQAEKKLGDNSRTCTLCKRYNLSRNSSTVHMWLSMDTRDRERQLKHVKNCILTPFLFGKRMNYSSKNMTWLEHMRLIPVTRSSWHSVTCLSDRFIEVAELAEEIVDIVFSCLVSEEFLHSSYHIYKELTDCYCVERALTIGKKSEFVSLMCHCFSGNFALDQKRIQMLSLTILHQALKHIYQIAKHGDCVTKFEDSVKRKEPICTELRLKGNDQFMAGEYEAAVSFYSHAIEFSPFDPLLYGNRAQSYLKLKKLREALSDAKRAVYLKPEWEKGHYRFAQAYFELGFPEKAMAVNSFAQKCCSSTLNLLCQAVAFKKEMTESAEKEKAPCCSQGEKKSTTSNQQHQQACSVLENTSKTRVGSKRNWNIANQADSPDPALASSVKKDTLRPTNFENEDNRSTCSEKEDSDLDLSDNDSLPPLTFDSSDDLNEDEDDDGDDDESLWCVDLPPLASFNESDTESDSEHDERCSVQDELCCSSDQQVPPLHCVSDESGCSGSECVNCRLFGNDDDDNDDGEDDDCELDSENGSDYEEDDRDESESIDNVDILSSLLISPLFNQEVNPLPLFLGLIREFLRAHPEMANEGTPPALPQVIESLPKKNISKEQVG</sequence>